<comment type="caution">
    <text evidence="3">The sequence shown here is derived from an EMBL/GenBank/DDBJ whole genome shotgun (WGS) entry which is preliminary data.</text>
</comment>
<reference evidence="3 4" key="1">
    <citation type="submission" date="2018-07" db="EMBL/GenBank/DDBJ databases">
        <title>Genomic Encyclopedia of Type Strains, Phase III (KMG-III): the genomes of soil and plant-associated and newly described type strains.</title>
        <authorList>
            <person name="Whitman W."/>
        </authorList>
    </citation>
    <scope>NUCLEOTIDE SEQUENCE [LARGE SCALE GENOMIC DNA]</scope>
    <source>
        <strain evidence="3 4">CECT 7287</strain>
    </source>
</reference>
<dbReference type="PANTHER" id="PTHR46390">
    <property type="entry name" value="MANNOSE-1-PHOSPHATE GUANYLYLTRANSFERASE"/>
    <property type="match status" value="1"/>
</dbReference>
<accession>A0A3D9HST8</accession>
<feature type="domain" description="Nucleotidyl transferase" evidence="1">
    <location>
        <begin position="3"/>
        <end position="273"/>
    </location>
</feature>
<dbReference type="Pfam" id="PF00483">
    <property type="entry name" value="NTP_transferase"/>
    <property type="match status" value="1"/>
</dbReference>
<dbReference type="Proteomes" id="UP000256977">
    <property type="component" value="Unassembled WGS sequence"/>
</dbReference>
<dbReference type="EMBL" id="QRDZ01000058">
    <property type="protein sequence ID" value="RED52578.1"/>
    <property type="molecule type" value="Genomic_DNA"/>
</dbReference>
<dbReference type="InterPro" id="IPR049577">
    <property type="entry name" value="GMPP_N"/>
</dbReference>
<proteinExistence type="predicted"/>
<dbReference type="InterPro" id="IPR051161">
    <property type="entry name" value="Mannose-6P_isomerase_type2"/>
</dbReference>
<evidence type="ECO:0000259" key="2">
    <source>
        <dbReference type="Pfam" id="PF22640"/>
    </source>
</evidence>
<sequence length="345" mass="38433">MKIVIMAGGKGSRLWPRSVEDRPKQFLALTSEETMLQLTYRRLARIVPPKQIYVVTAELYRSLVLEQLPELNESRLILEPVQRDTGPCVALSALHFLRQEDNETLVMMPSDQHIPNILALYEAFCKAEAIADASSAIVTLGIVPVRPETNYGYIQTAGGKGSEGERRVIAFIEKPDLETARQLAAKPDVFWNSGIIVWRPSTIAEAMEKHQPTIWNALSQAGQHTEKVYASLPKISVDYAVLEKADNLFTLPFRYEWEDMGSWASLERIREEEADSNGNILHGSVHAFDSSHSIIFSEGRKTIVIGAEDLIIVSTAEGVLICHKSMEQKLKSIVQHVEKQGGGVG</sequence>
<dbReference type="PANTHER" id="PTHR46390:SF1">
    <property type="entry name" value="MANNOSE-1-PHOSPHATE GUANYLYLTRANSFERASE"/>
    <property type="match status" value="1"/>
</dbReference>
<gene>
    <name evidence="3" type="ORF">DFP98_1587</name>
</gene>
<evidence type="ECO:0000313" key="4">
    <source>
        <dbReference type="Proteomes" id="UP000256977"/>
    </source>
</evidence>
<dbReference type="CDD" id="cd02509">
    <property type="entry name" value="GDP-M1P_Guanylyltransferase"/>
    <property type="match status" value="1"/>
</dbReference>
<dbReference type="InterPro" id="IPR005835">
    <property type="entry name" value="NTP_transferase_dom"/>
</dbReference>
<dbReference type="InterPro" id="IPR054566">
    <property type="entry name" value="ManC/GMP-like_b-helix"/>
</dbReference>
<dbReference type="Pfam" id="PF22640">
    <property type="entry name" value="ManC_GMP_beta-helix"/>
    <property type="match status" value="1"/>
</dbReference>
<feature type="domain" description="MannoseP isomerase/GMP-like beta-helix" evidence="2">
    <location>
        <begin position="287"/>
        <end position="335"/>
    </location>
</feature>
<name>A0A3D9HST8_9BACL</name>
<keyword evidence="3" id="KW-0548">Nucleotidyltransferase</keyword>
<dbReference type="AlphaFoldDB" id="A0A3D9HST8"/>
<dbReference type="SUPFAM" id="SSF159283">
    <property type="entry name" value="Guanosine diphospho-D-mannose pyrophosphorylase/mannose-6-phosphate isomerase linker domain"/>
    <property type="match status" value="1"/>
</dbReference>
<keyword evidence="4" id="KW-1185">Reference proteome</keyword>
<dbReference type="InterPro" id="IPR029044">
    <property type="entry name" value="Nucleotide-diphossugar_trans"/>
</dbReference>
<dbReference type="GO" id="GO:0009298">
    <property type="term" value="P:GDP-mannose biosynthetic process"/>
    <property type="evidence" value="ECO:0007669"/>
    <property type="project" value="TreeGrafter"/>
</dbReference>
<protein>
    <submittedName>
        <fullName evidence="3">Mannose-1-phosphate guanylyltransferase</fullName>
    </submittedName>
</protein>
<evidence type="ECO:0000259" key="1">
    <source>
        <dbReference type="Pfam" id="PF00483"/>
    </source>
</evidence>
<dbReference type="SUPFAM" id="SSF53448">
    <property type="entry name" value="Nucleotide-diphospho-sugar transferases"/>
    <property type="match status" value="1"/>
</dbReference>
<keyword evidence="3" id="KW-0808">Transferase</keyword>
<evidence type="ECO:0000313" key="3">
    <source>
        <dbReference type="EMBL" id="RED52578.1"/>
    </source>
</evidence>
<dbReference type="RefSeq" id="WP_116065786.1">
    <property type="nucleotide sequence ID" value="NZ_QRDZ01000058.1"/>
</dbReference>
<dbReference type="Gene3D" id="3.90.550.10">
    <property type="entry name" value="Spore Coat Polysaccharide Biosynthesis Protein SpsA, Chain A"/>
    <property type="match status" value="1"/>
</dbReference>
<organism evidence="3 4">
    <name type="scientific">Cohnella phaseoli</name>
    <dbReference type="NCBI Taxonomy" id="456490"/>
    <lineage>
        <taxon>Bacteria</taxon>
        <taxon>Bacillati</taxon>
        <taxon>Bacillota</taxon>
        <taxon>Bacilli</taxon>
        <taxon>Bacillales</taxon>
        <taxon>Paenibacillaceae</taxon>
        <taxon>Cohnella</taxon>
    </lineage>
</organism>
<dbReference type="OrthoDB" id="9806359at2"/>
<dbReference type="GO" id="GO:0004475">
    <property type="term" value="F:mannose-1-phosphate guanylyltransferase (GTP) activity"/>
    <property type="evidence" value="ECO:0007669"/>
    <property type="project" value="InterPro"/>
</dbReference>